<evidence type="ECO:0000313" key="14">
    <source>
        <dbReference type="EMBL" id="AQT68993.1"/>
    </source>
</evidence>
<dbReference type="STRING" id="1936003.STSP2_02171"/>
<dbReference type="OrthoDB" id="9784397at2"/>
<dbReference type="InterPro" id="IPR000014">
    <property type="entry name" value="PAS"/>
</dbReference>
<evidence type="ECO:0000256" key="7">
    <source>
        <dbReference type="ARBA" id="ARBA00022840"/>
    </source>
</evidence>
<dbReference type="SUPFAM" id="SSF55785">
    <property type="entry name" value="PYP-like sensor domain (PAS domain)"/>
    <property type="match status" value="3"/>
</dbReference>
<dbReference type="PRINTS" id="PR00344">
    <property type="entry name" value="BCTRLSENSOR"/>
</dbReference>
<dbReference type="PROSITE" id="PS50110">
    <property type="entry name" value="RESPONSE_REGULATORY"/>
    <property type="match status" value="1"/>
</dbReference>
<organism evidence="14 15">
    <name type="scientific">Anaerohalosphaera lusitana</name>
    <dbReference type="NCBI Taxonomy" id="1936003"/>
    <lineage>
        <taxon>Bacteria</taxon>
        <taxon>Pseudomonadati</taxon>
        <taxon>Planctomycetota</taxon>
        <taxon>Phycisphaerae</taxon>
        <taxon>Sedimentisphaerales</taxon>
        <taxon>Anaerohalosphaeraceae</taxon>
        <taxon>Anaerohalosphaera</taxon>
    </lineage>
</organism>
<dbReference type="GO" id="GO:0006355">
    <property type="term" value="P:regulation of DNA-templated transcription"/>
    <property type="evidence" value="ECO:0007669"/>
    <property type="project" value="InterPro"/>
</dbReference>
<dbReference type="Gene3D" id="3.30.450.40">
    <property type="match status" value="3"/>
</dbReference>
<dbReference type="InterPro" id="IPR000700">
    <property type="entry name" value="PAS-assoc_C"/>
</dbReference>
<dbReference type="InterPro" id="IPR004358">
    <property type="entry name" value="Sig_transdc_His_kin-like_C"/>
</dbReference>
<dbReference type="NCBIfam" id="TIGR00229">
    <property type="entry name" value="sensory_box"/>
    <property type="match status" value="2"/>
</dbReference>
<dbReference type="PANTHER" id="PTHR43065">
    <property type="entry name" value="SENSOR HISTIDINE KINASE"/>
    <property type="match status" value="1"/>
</dbReference>
<dbReference type="GO" id="GO:0005524">
    <property type="term" value="F:ATP binding"/>
    <property type="evidence" value="ECO:0007669"/>
    <property type="project" value="UniProtKB-KW"/>
</dbReference>
<dbReference type="InterPro" id="IPR013767">
    <property type="entry name" value="PAS_fold"/>
</dbReference>
<dbReference type="PROSITE" id="PS50113">
    <property type="entry name" value="PAC"/>
    <property type="match status" value="1"/>
</dbReference>
<evidence type="ECO:0000259" key="10">
    <source>
        <dbReference type="PROSITE" id="PS50109"/>
    </source>
</evidence>
<feature type="domain" description="PAS" evidence="12">
    <location>
        <begin position="143"/>
        <end position="213"/>
    </location>
</feature>
<dbReference type="InterPro" id="IPR001789">
    <property type="entry name" value="Sig_transdc_resp-reg_receiver"/>
</dbReference>
<dbReference type="Pfam" id="PF13188">
    <property type="entry name" value="PAS_8"/>
    <property type="match status" value="1"/>
</dbReference>
<dbReference type="InterPro" id="IPR003018">
    <property type="entry name" value="GAF"/>
</dbReference>
<dbReference type="Pfam" id="PF02518">
    <property type="entry name" value="HATPase_c"/>
    <property type="match status" value="1"/>
</dbReference>
<dbReference type="Pfam" id="PF13185">
    <property type="entry name" value="GAF_2"/>
    <property type="match status" value="1"/>
</dbReference>
<dbReference type="InterPro" id="IPR001610">
    <property type="entry name" value="PAC"/>
</dbReference>
<dbReference type="PROSITE" id="PS50109">
    <property type="entry name" value="HIS_KIN"/>
    <property type="match status" value="1"/>
</dbReference>
<evidence type="ECO:0000256" key="2">
    <source>
        <dbReference type="ARBA" id="ARBA00012438"/>
    </source>
</evidence>
<dbReference type="SMART" id="SM00086">
    <property type="entry name" value="PAC"/>
    <property type="match status" value="1"/>
</dbReference>
<accession>A0A1U9NM57</accession>
<dbReference type="Pfam" id="PF00072">
    <property type="entry name" value="Response_reg"/>
    <property type="match status" value="1"/>
</dbReference>
<keyword evidence="3 9" id="KW-0597">Phosphoprotein</keyword>
<dbReference type="Pfam" id="PF00512">
    <property type="entry name" value="HisKA"/>
    <property type="match status" value="1"/>
</dbReference>
<dbReference type="CDD" id="cd00156">
    <property type="entry name" value="REC"/>
    <property type="match status" value="1"/>
</dbReference>
<proteinExistence type="predicted"/>
<dbReference type="Pfam" id="PF00989">
    <property type="entry name" value="PAS"/>
    <property type="match status" value="1"/>
</dbReference>
<dbReference type="InterPro" id="IPR003661">
    <property type="entry name" value="HisK_dim/P_dom"/>
</dbReference>
<dbReference type="InterPro" id="IPR035965">
    <property type="entry name" value="PAS-like_dom_sf"/>
</dbReference>
<dbReference type="InterPro" id="IPR003594">
    <property type="entry name" value="HATPase_dom"/>
</dbReference>
<dbReference type="Gene3D" id="3.40.50.2300">
    <property type="match status" value="1"/>
</dbReference>
<dbReference type="Gene3D" id="3.30.565.10">
    <property type="entry name" value="Histidine kinase-like ATPase, C-terminal domain"/>
    <property type="match status" value="1"/>
</dbReference>
<dbReference type="EMBL" id="CP019791">
    <property type="protein sequence ID" value="AQT68993.1"/>
    <property type="molecule type" value="Genomic_DNA"/>
</dbReference>
<name>A0A1U9NM57_9BACT</name>
<evidence type="ECO:0000256" key="3">
    <source>
        <dbReference type="ARBA" id="ARBA00022553"/>
    </source>
</evidence>
<gene>
    <name evidence="14" type="primary">kinE</name>
    <name evidence="14" type="ORF">STSP2_02171</name>
</gene>
<keyword evidence="15" id="KW-1185">Reference proteome</keyword>
<feature type="domain" description="Response regulatory" evidence="11">
    <location>
        <begin position="10"/>
        <end position="126"/>
    </location>
</feature>
<dbReference type="SUPFAM" id="SSF55874">
    <property type="entry name" value="ATPase domain of HSP90 chaperone/DNA topoisomerase II/histidine kinase"/>
    <property type="match status" value="1"/>
</dbReference>
<dbReference type="Gene3D" id="1.10.287.130">
    <property type="match status" value="1"/>
</dbReference>
<dbReference type="SMART" id="SM00387">
    <property type="entry name" value="HATPase_c"/>
    <property type="match status" value="1"/>
</dbReference>
<sequence length="1288" mass="142467">MAYLGAKPHVILIVEDDRLLARLMEKRLHSAGHKVKAVYSGKSAIQYVESNLSKKLFMIADYQLGDMTASQLVCKLSAINSDVPFIVATGQGSEQVAVEMMKLGALDYLIKDGTFLDLLPLVVSQGIRNVELEGKLASTEQALRQEKTHLLNNIPDLVFQIDREGLLRSLNPAMFKKLGYSSEELSGKCLFEFCDPQSQKGVRADYASVMEGSQLSSHILRLVDKAGSTKWLEGNVVPIRDEPEGGISGASAIYHDITAQKLASEALREAEQRYRLLVENSPTLVVELDNNNNRVRLNSKAHDFFGVQNAGDISGRELLEKMPESWHGPLLEAVKKAPEGISKRMTLPWYGKNNSKQWYELDVSPLAGAEGAASKTLITAWNVTHRVSKEIEYAESLRAQHKSAREAKILQQIAFSVDLNRPDASEGVLDLSTKLLCRHLGAAAGVGYFFDDNGFMIRAGQKGSIPLNALERLDDHICSRRMVGKLARTRGPRLVSNLHLVPGDAGDIEYRGRSGLSTCILPLRHGRRVQGAILLVAGHKELTSHTDFLRSAADCIGITIANSRSYQKAKKQLSNIGSSGETMVDESRSRFDDSRNPDELVSVIASGVHAVKAEGGIVLLYDKKRDVLESAANYSKGDQGMNVVMLSRHNNAVWQCYEAGKPELHVKDQDNTQVLPSAVRRLADSSVLIMPLKDGNENVGVFILLDVAAEFYDSAMYILGAFTKLAIQAIQNRRLFSRAESFRENITSIRDCARRMERSTDTAEILRSFSDTARIAVKASIAGAATYSHAEGKYTAGEYACKLKDGRPSSKLEGLLNQGKYFRKVSNEAHVISDPEIAMHLFGNEGDYGDCICAPVTYSDDILGVLLLCFENGTIVNRQDIMLAEETARLLAVTLNSLRLNRRLLASERLKDIILHTVHEPLLVIDLKGMVVTVNDAASKLFGKSRDAFENLYYAEVPGFDTALAKPVKDWLKGANEEGQSHGIANDYDDNELFLALESRTITIENTRCLLVSITDMTQQRKMNETLEHKDKLSSLGRMAAQIAHEVGNPLALISSRIQRLTEKEEIDKNDLAGVLPHVDRISGLIKRMSDLGRPNVPAFDRCKLSSIVNNVITLAGYTDMFEKVELKTVIVDESPVVECDAGKVTQILLNLLMNAAQACEMDGEVTVGVKYRRLPIEEADRERFEDFAVITVSDNGKGMTEETQEHIFEPFYTQRQDGAGLGLSVSMSIMRQHQGWISVESTLGKGAVFTLFLPMKQNDREKVEGGSKRRIGAICYESKTRELNQRN</sequence>
<evidence type="ECO:0000256" key="1">
    <source>
        <dbReference type="ARBA" id="ARBA00000085"/>
    </source>
</evidence>
<dbReference type="SUPFAM" id="SSF47384">
    <property type="entry name" value="Homodimeric domain of signal transducing histidine kinase"/>
    <property type="match status" value="1"/>
</dbReference>
<dbReference type="InterPro" id="IPR005467">
    <property type="entry name" value="His_kinase_dom"/>
</dbReference>
<dbReference type="GO" id="GO:0000155">
    <property type="term" value="F:phosphorelay sensor kinase activity"/>
    <property type="evidence" value="ECO:0007669"/>
    <property type="project" value="InterPro"/>
</dbReference>
<dbReference type="InterPro" id="IPR029016">
    <property type="entry name" value="GAF-like_dom_sf"/>
</dbReference>
<dbReference type="PANTHER" id="PTHR43065:SF10">
    <property type="entry name" value="PEROXIDE STRESS-ACTIVATED HISTIDINE KINASE MAK3"/>
    <property type="match status" value="1"/>
</dbReference>
<evidence type="ECO:0000256" key="6">
    <source>
        <dbReference type="ARBA" id="ARBA00022777"/>
    </source>
</evidence>
<evidence type="ECO:0000256" key="8">
    <source>
        <dbReference type="ARBA" id="ARBA00023012"/>
    </source>
</evidence>
<keyword evidence="4 14" id="KW-0808">Transferase</keyword>
<dbReference type="SMART" id="SM00091">
    <property type="entry name" value="PAS"/>
    <property type="match status" value="3"/>
</dbReference>
<evidence type="ECO:0000313" key="15">
    <source>
        <dbReference type="Proteomes" id="UP000189674"/>
    </source>
</evidence>
<dbReference type="SUPFAM" id="SSF55781">
    <property type="entry name" value="GAF domain-like"/>
    <property type="match status" value="3"/>
</dbReference>
<keyword evidence="8" id="KW-0902">Two-component regulatory system</keyword>
<feature type="domain" description="PAS" evidence="12">
    <location>
        <begin position="907"/>
        <end position="947"/>
    </location>
</feature>
<evidence type="ECO:0000259" key="11">
    <source>
        <dbReference type="PROSITE" id="PS50110"/>
    </source>
</evidence>
<protein>
    <recommendedName>
        <fullName evidence="2">histidine kinase</fullName>
        <ecNumber evidence="2">2.7.13.3</ecNumber>
    </recommendedName>
</protein>
<feature type="modified residue" description="4-aspartylphosphate" evidence="9">
    <location>
        <position position="61"/>
    </location>
</feature>
<dbReference type="InterPro" id="IPR036890">
    <property type="entry name" value="HATPase_C_sf"/>
</dbReference>
<dbReference type="CDD" id="cd00130">
    <property type="entry name" value="PAS"/>
    <property type="match status" value="1"/>
</dbReference>
<evidence type="ECO:0000259" key="12">
    <source>
        <dbReference type="PROSITE" id="PS50112"/>
    </source>
</evidence>
<evidence type="ECO:0000256" key="4">
    <source>
        <dbReference type="ARBA" id="ARBA00022679"/>
    </source>
</evidence>
<feature type="domain" description="PAC" evidence="13">
    <location>
        <begin position="216"/>
        <end position="269"/>
    </location>
</feature>
<dbReference type="InterPro" id="IPR036097">
    <property type="entry name" value="HisK_dim/P_sf"/>
</dbReference>
<reference evidence="15" key="1">
    <citation type="submission" date="2017-02" db="EMBL/GenBank/DDBJ databases">
        <title>Comparative genomics and description of representatives of a novel lineage of planctomycetes thriving in anoxic sediments.</title>
        <authorList>
            <person name="Spring S."/>
            <person name="Bunk B."/>
            <person name="Sproer C."/>
        </authorList>
    </citation>
    <scope>NUCLEOTIDE SEQUENCE [LARGE SCALE GENOMIC DNA]</scope>
    <source>
        <strain evidence="15">ST-NAGAB-D1</strain>
    </source>
</reference>
<dbReference type="InterPro" id="IPR011006">
    <property type="entry name" value="CheY-like_superfamily"/>
</dbReference>
<evidence type="ECO:0000256" key="5">
    <source>
        <dbReference type="ARBA" id="ARBA00022741"/>
    </source>
</evidence>
<dbReference type="SMART" id="SM00448">
    <property type="entry name" value="REC"/>
    <property type="match status" value="1"/>
</dbReference>
<dbReference type="PROSITE" id="PS50112">
    <property type="entry name" value="PAS"/>
    <property type="match status" value="2"/>
</dbReference>
<dbReference type="Gene3D" id="3.30.450.20">
    <property type="entry name" value="PAS domain"/>
    <property type="match status" value="3"/>
</dbReference>
<dbReference type="Proteomes" id="UP000189674">
    <property type="component" value="Chromosome"/>
</dbReference>
<evidence type="ECO:0000256" key="9">
    <source>
        <dbReference type="PROSITE-ProRule" id="PRU00169"/>
    </source>
</evidence>
<dbReference type="RefSeq" id="WP_146662446.1">
    <property type="nucleotide sequence ID" value="NZ_CP019791.1"/>
</dbReference>
<feature type="domain" description="Histidine kinase" evidence="10">
    <location>
        <begin position="1042"/>
        <end position="1258"/>
    </location>
</feature>
<dbReference type="Pfam" id="PF08448">
    <property type="entry name" value="PAS_4"/>
    <property type="match status" value="1"/>
</dbReference>
<keyword evidence="6 14" id="KW-0418">Kinase</keyword>
<keyword evidence="5" id="KW-0547">Nucleotide-binding</keyword>
<comment type="catalytic activity">
    <reaction evidence="1">
        <text>ATP + protein L-histidine = ADP + protein N-phospho-L-histidine.</text>
        <dbReference type="EC" id="2.7.13.3"/>
    </reaction>
</comment>
<evidence type="ECO:0000259" key="13">
    <source>
        <dbReference type="PROSITE" id="PS50113"/>
    </source>
</evidence>
<dbReference type="SMART" id="SM00065">
    <property type="entry name" value="GAF"/>
    <property type="match status" value="3"/>
</dbReference>
<dbReference type="EC" id="2.7.13.3" evidence="2"/>
<dbReference type="SUPFAM" id="SSF52172">
    <property type="entry name" value="CheY-like"/>
    <property type="match status" value="1"/>
</dbReference>
<dbReference type="InterPro" id="IPR013656">
    <property type="entry name" value="PAS_4"/>
</dbReference>
<keyword evidence="7" id="KW-0067">ATP-binding</keyword>
<dbReference type="SMART" id="SM00388">
    <property type="entry name" value="HisKA"/>
    <property type="match status" value="1"/>
</dbReference>
<dbReference type="KEGG" id="alus:STSP2_02171"/>
<dbReference type="CDD" id="cd00082">
    <property type="entry name" value="HisKA"/>
    <property type="match status" value="1"/>
</dbReference>